<dbReference type="EMBL" id="SPVG01000199">
    <property type="protein sequence ID" value="TFW17709.1"/>
    <property type="molecule type" value="Genomic_DNA"/>
</dbReference>
<accession>A0A4Y9SBQ8</accession>
<comment type="caution">
    <text evidence="3">The sequence shown here is derived from an EMBL/GenBank/DDBJ whole genome shotgun (WGS) entry which is preliminary data.</text>
</comment>
<dbReference type="AlphaFoldDB" id="A0A4Y9SBQ8"/>
<dbReference type="RefSeq" id="WP_135203313.1">
    <property type="nucleotide sequence ID" value="NZ_SPVG01000199.1"/>
</dbReference>
<name>A0A4Y9SBQ8_9BURK</name>
<protein>
    <submittedName>
        <fullName evidence="3">Uncharacterized protein</fullName>
    </submittedName>
</protein>
<evidence type="ECO:0000256" key="2">
    <source>
        <dbReference type="SAM" id="MobiDB-lite"/>
    </source>
</evidence>
<sequence length="146" mass="16188">MKKPTPKNTPRAKDGDGKIPAQVLSKMLDVGKGALSTGDSIVGLFKEKERTKQVLAEAAGRVAEAQEVTKQTVVNAGVQITDIHRAHHENVMRHEQEMAKLQGQREDARVRNRASERLLDKLLDEPGNKEILAEEYRATITSDKKP</sequence>
<keyword evidence="1" id="KW-0175">Coiled coil</keyword>
<reference evidence="3 4" key="1">
    <citation type="submission" date="2019-03" db="EMBL/GenBank/DDBJ databases">
        <title>Draft Genome Sequence of Duganella callidus sp. nov., a Novel Duganella Species Isolated from Cultivated Soil.</title>
        <authorList>
            <person name="Raths R."/>
            <person name="Peta V."/>
            <person name="Bucking H."/>
        </authorList>
    </citation>
    <scope>NUCLEOTIDE SEQUENCE [LARGE SCALE GENOMIC DNA]</scope>
    <source>
        <strain evidence="3 4">DN04</strain>
    </source>
</reference>
<evidence type="ECO:0000313" key="3">
    <source>
        <dbReference type="EMBL" id="TFW17709.1"/>
    </source>
</evidence>
<evidence type="ECO:0000313" key="4">
    <source>
        <dbReference type="Proteomes" id="UP000297729"/>
    </source>
</evidence>
<dbReference type="Proteomes" id="UP000297729">
    <property type="component" value="Unassembled WGS sequence"/>
</dbReference>
<proteinExistence type="predicted"/>
<keyword evidence="4" id="KW-1185">Reference proteome</keyword>
<gene>
    <name evidence="3" type="ORF">E4L98_20045</name>
</gene>
<organism evidence="3 4">
    <name type="scientific">Duganella callida</name>
    <dbReference type="NCBI Taxonomy" id="2561932"/>
    <lineage>
        <taxon>Bacteria</taxon>
        <taxon>Pseudomonadati</taxon>
        <taxon>Pseudomonadota</taxon>
        <taxon>Betaproteobacteria</taxon>
        <taxon>Burkholderiales</taxon>
        <taxon>Oxalobacteraceae</taxon>
        <taxon>Telluria group</taxon>
        <taxon>Duganella</taxon>
    </lineage>
</organism>
<feature type="region of interest" description="Disordered" evidence="2">
    <location>
        <begin position="1"/>
        <end position="20"/>
    </location>
</feature>
<evidence type="ECO:0000256" key="1">
    <source>
        <dbReference type="SAM" id="Coils"/>
    </source>
</evidence>
<feature type="coiled-coil region" evidence="1">
    <location>
        <begin position="84"/>
        <end position="125"/>
    </location>
</feature>